<organism evidence="2 3">
    <name type="scientific">Propionicimonas paludicola</name>
    <dbReference type="NCBI Taxonomy" id="185243"/>
    <lineage>
        <taxon>Bacteria</taxon>
        <taxon>Bacillati</taxon>
        <taxon>Actinomycetota</taxon>
        <taxon>Actinomycetes</taxon>
        <taxon>Propionibacteriales</taxon>
        <taxon>Nocardioidaceae</taxon>
        <taxon>Propionicimonas</taxon>
    </lineage>
</organism>
<dbReference type="Pfam" id="PF06197">
    <property type="entry name" value="DUF998"/>
    <property type="match status" value="1"/>
</dbReference>
<keyword evidence="3" id="KW-1185">Reference proteome</keyword>
<keyword evidence="1" id="KW-0812">Transmembrane</keyword>
<feature type="transmembrane region" description="Helical" evidence="1">
    <location>
        <begin position="138"/>
        <end position="159"/>
    </location>
</feature>
<dbReference type="AlphaFoldDB" id="A0A2A9CT94"/>
<evidence type="ECO:0000313" key="2">
    <source>
        <dbReference type="EMBL" id="PFG16860.1"/>
    </source>
</evidence>
<feature type="transmembrane region" description="Helical" evidence="1">
    <location>
        <begin position="106"/>
        <end position="126"/>
    </location>
</feature>
<sequence length="196" mass="21263">MVGSLSLMTWRQREFLSGLGWSPTHRNPIQWPSILLLGPDGWIVGLTFVTCGLLVILFSAFVFRSDRGRLIRAASIMLGATGVVLTLLAIPPVPRAAVQWASLHDLIYPLLPLAWIASAVLLSLGIGSNETWRTVRNVSVALLVMFLFSLLLTGVPQIAQLARNFAFGAQLAWLSLLSIAFAARASSDTPSGLSRR</sequence>
<dbReference type="Proteomes" id="UP000226079">
    <property type="component" value="Unassembled WGS sequence"/>
</dbReference>
<evidence type="ECO:0000256" key="1">
    <source>
        <dbReference type="SAM" id="Phobius"/>
    </source>
</evidence>
<feature type="transmembrane region" description="Helical" evidence="1">
    <location>
        <begin position="165"/>
        <end position="186"/>
    </location>
</feature>
<feature type="transmembrane region" description="Helical" evidence="1">
    <location>
        <begin position="70"/>
        <end position="94"/>
    </location>
</feature>
<feature type="transmembrane region" description="Helical" evidence="1">
    <location>
        <begin position="42"/>
        <end position="63"/>
    </location>
</feature>
<keyword evidence="1" id="KW-0472">Membrane</keyword>
<reference evidence="2 3" key="1">
    <citation type="submission" date="2017-10" db="EMBL/GenBank/DDBJ databases">
        <title>Sequencing the genomes of 1000 actinobacteria strains.</title>
        <authorList>
            <person name="Klenk H.-P."/>
        </authorList>
    </citation>
    <scope>NUCLEOTIDE SEQUENCE [LARGE SCALE GENOMIC DNA]</scope>
    <source>
        <strain evidence="2 3">DSM 15597</strain>
    </source>
</reference>
<protein>
    <submittedName>
        <fullName evidence="2">Uncharacterized protein DUF998</fullName>
    </submittedName>
</protein>
<dbReference type="EMBL" id="PDJC01000001">
    <property type="protein sequence ID" value="PFG16860.1"/>
    <property type="molecule type" value="Genomic_DNA"/>
</dbReference>
<proteinExistence type="predicted"/>
<accession>A0A2A9CT94</accession>
<name>A0A2A9CT94_9ACTN</name>
<dbReference type="InterPro" id="IPR009339">
    <property type="entry name" value="DUF998"/>
</dbReference>
<comment type="caution">
    <text evidence="2">The sequence shown here is derived from an EMBL/GenBank/DDBJ whole genome shotgun (WGS) entry which is preliminary data.</text>
</comment>
<keyword evidence="1" id="KW-1133">Transmembrane helix</keyword>
<evidence type="ECO:0000313" key="3">
    <source>
        <dbReference type="Proteomes" id="UP000226079"/>
    </source>
</evidence>
<gene>
    <name evidence="2" type="ORF">ATK74_1415</name>
</gene>